<dbReference type="InterPro" id="IPR016024">
    <property type="entry name" value="ARM-type_fold"/>
</dbReference>
<evidence type="ECO:0000256" key="7">
    <source>
        <dbReference type="ARBA" id="ARBA00047304"/>
    </source>
</evidence>
<dbReference type="Gene3D" id="3.40.50.10140">
    <property type="entry name" value="Toll/interleukin-1 receptor homology (TIR) domain"/>
    <property type="match status" value="1"/>
</dbReference>
<comment type="catalytic activity">
    <reaction evidence="7">
        <text>NAD(+) + H2O = ADP-D-ribose + nicotinamide + H(+)</text>
        <dbReference type="Rhea" id="RHEA:16301"/>
        <dbReference type="ChEBI" id="CHEBI:15377"/>
        <dbReference type="ChEBI" id="CHEBI:15378"/>
        <dbReference type="ChEBI" id="CHEBI:17154"/>
        <dbReference type="ChEBI" id="CHEBI:57540"/>
        <dbReference type="ChEBI" id="CHEBI:57967"/>
        <dbReference type="EC" id="3.2.2.6"/>
    </reaction>
    <physiologicalReaction direction="left-to-right" evidence="7">
        <dbReference type="Rhea" id="RHEA:16302"/>
    </physiologicalReaction>
</comment>
<keyword evidence="3" id="KW-0399">Innate immunity</keyword>
<dbReference type="SUPFAM" id="SSF52200">
    <property type="entry name" value="Toll/Interleukin receptor TIR domain"/>
    <property type="match status" value="1"/>
</dbReference>
<dbReference type="SUPFAM" id="SSF47769">
    <property type="entry name" value="SAM/Pointed domain"/>
    <property type="match status" value="1"/>
</dbReference>
<dbReference type="InterPro" id="IPR000157">
    <property type="entry name" value="TIR_dom"/>
</dbReference>
<dbReference type="GO" id="GO:0061809">
    <property type="term" value="F:NAD+ nucleosidase activity, cyclic ADP-ribose generating"/>
    <property type="evidence" value="ECO:0007669"/>
    <property type="project" value="UniProtKB-EC"/>
</dbReference>
<name>A0AAE0FYJ9_9CHLO</name>
<sequence>MAPLNSPGKWDIFISHTPRNPNAVILAEKLNNSLEKLGRTVWLDVNMQHRDEAAMEEGVKNSASVIAIITDGDGQSGCAYFERPFCLKELRWAVDAGKYIQPVIRVEDKKRFGEFMEGAPKDLHFLGSVDLIDLHRGAIQYWDTGVSMIVQRIDSAPKNASSSSSSLNTEVHSFLNEIGLSQFADKFAELGVSTLEDLQDVDKDMLATDVGLNKLQINKFARNYANVRPASAAIPGGRRSATPAAAAAAPADPLNVYIDDMERGKDFSGLVGVLVNGDLEQREKAANVLATLADDNQNGHRQAIAEAGAIPPLVQLLRDGSAEAKWNAACALRNLSGDAGCAQAIAKAGAIPLLVQLLRNGSAGAKEKAAVTLRNLSANSNDRRQAIAEAGAIPLLVQLLRDGSAEAKRNAAGALQNLSVDAGCAQAIAEAGAIPLLVQLLRDGSAEAKGNAACALQGLSANSNDRKQAIAE</sequence>
<evidence type="ECO:0000259" key="10">
    <source>
        <dbReference type="Pfam" id="PF13676"/>
    </source>
</evidence>
<feature type="repeat" description="ARM" evidence="8">
    <location>
        <begin position="349"/>
        <end position="391"/>
    </location>
</feature>
<feature type="domain" description="SAM" evidence="9">
    <location>
        <begin position="168"/>
        <end position="216"/>
    </location>
</feature>
<comment type="similarity">
    <text evidence="1">Belongs to the SARM1 family.</text>
</comment>
<evidence type="ECO:0000313" key="11">
    <source>
        <dbReference type="EMBL" id="KAK3268421.1"/>
    </source>
</evidence>
<dbReference type="EMBL" id="LGRX02011838">
    <property type="protein sequence ID" value="KAK3268421.1"/>
    <property type="molecule type" value="Genomic_DNA"/>
</dbReference>
<dbReference type="PROSITE" id="PS50176">
    <property type="entry name" value="ARM_REPEAT"/>
    <property type="match status" value="4"/>
</dbReference>
<keyword evidence="12" id="KW-1185">Reference proteome</keyword>
<dbReference type="InterPro" id="IPR001660">
    <property type="entry name" value="SAM"/>
</dbReference>
<evidence type="ECO:0000256" key="2">
    <source>
        <dbReference type="ARBA" id="ARBA00011982"/>
    </source>
</evidence>
<gene>
    <name evidence="11" type="ORF">CYMTET_23078</name>
</gene>
<accession>A0AAE0FYJ9</accession>
<dbReference type="InterPro" id="IPR000225">
    <property type="entry name" value="Armadillo"/>
</dbReference>
<evidence type="ECO:0000256" key="5">
    <source>
        <dbReference type="ARBA" id="ARBA00022859"/>
    </source>
</evidence>
<evidence type="ECO:0000256" key="6">
    <source>
        <dbReference type="ARBA" id="ARBA00023027"/>
    </source>
</evidence>
<dbReference type="SMART" id="SM00185">
    <property type="entry name" value="ARM"/>
    <property type="match status" value="4"/>
</dbReference>
<feature type="non-terminal residue" evidence="11">
    <location>
        <position position="472"/>
    </location>
</feature>
<dbReference type="SUPFAM" id="SSF48371">
    <property type="entry name" value="ARM repeat"/>
    <property type="match status" value="1"/>
</dbReference>
<dbReference type="InterPro" id="IPR035897">
    <property type="entry name" value="Toll_tir_struct_dom_sf"/>
</dbReference>
<evidence type="ECO:0000256" key="1">
    <source>
        <dbReference type="ARBA" id="ARBA00008291"/>
    </source>
</evidence>
<keyword evidence="6" id="KW-0520">NAD</keyword>
<dbReference type="Pfam" id="PF00514">
    <property type="entry name" value="Arm"/>
    <property type="match status" value="4"/>
</dbReference>
<dbReference type="Pfam" id="PF07647">
    <property type="entry name" value="SAM_2"/>
    <property type="match status" value="1"/>
</dbReference>
<dbReference type="GO" id="GO:0045087">
    <property type="term" value="P:innate immune response"/>
    <property type="evidence" value="ECO:0007669"/>
    <property type="project" value="UniProtKB-KW"/>
</dbReference>
<dbReference type="InterPro" id="IPR013761">
    <property type="entry name" value="SAM/pointed_sf"/>
</dbReference>
<evidence type="ECO:0000256" key="4">
    <source>
        <dbReference type="ARBA" id="ARBA00022786"/>
    </source>
</evidence>
<dbReference type="Gene3D" id="1.25.10.10">
    <property type="entry name" value="Leucine-rich Repeat Variant"/>
    <property type="match status" value="1"/>
</dbReference>
<dbReference type="PANTHER" id="PTHR23315:SF7">
    <property type="entry name" value="U-BOX DOMAIN-CONTAINING PROTEIN 4"/>
    <property type="match status" value="1"/>
</dbReference>
<proteinExistence type="inferred from homology"/>
<dbReference type="GO" id="GO:0007165">
    <property type="term" value="P:signal transduction"/>
    <property type="evidence" value="ECO:0007669"/>
    <property type="project" value="InterPro"/>
</dbReference>
<dbReference type="Gene3D" id="1.10.150.50">
    <property type="entry name" value="Transcription Factor, Ets-1"/>
    <property type="match status" value="1"/>
</dbReference>
<protein>
    <recommendedName>
        <fullName evidence="2">ADP-ribosyl cyclase/cyclic ADP-ribose hydrolase</fullName>
        <ecNumber evidence="2">3.2.2.6</ecNumber>
    </recommendedName>
</protein>
<organism evidence="11 12">
    <name type="scientific">Cymbomonas tetramitiformis</name>
    <dbReference type="NCBI Taxonomy" id="36881"/>
    <lineage>
        <taxon>Eukaryota</taxon>
        <taxon>Viridiplantae</taxon>
        <taxon>Chlorophyta</taxon>
        <taxon>Pyramimonadophyceae</taxon>
        <taxon>Pyramimonadales</taxon>
        <taxon>Pyramimonadaceae</taxon>
        <taxon>Cymbomonas</taxon>
    </lineage>
</organism>
<dbReference type="InterPro" id="IPR011989">
    <property type="entry name" value="ARM-like"/>
</dbReference>
<feature type="repeat" description="ARM" evidence="8">
    <location>
        <begin position="391"/>
        <end position="433"/>
    </location>
</feature>
<dbReference type="EC" id="3.2.2.6" evidence="2"/>
<dbReference type="PANTHER" id="PTHR23315">
    <property type="entry name" value="U BOX DOMAIN-CONTAINING"/>
    <property type="match status" value="1"/>
</dbReference>
<dbReference type="Pfam" id="PF13676">
    <property type="entry name" value="TIR_2"/>
    <property type="match status" value="1"/>
</dbReference>
<evidence type="ECO:0000313" key="12">
    <source>
        <dbReference type="Proteomes" id="UP001190700"/>
    </source>
</evidence>
<feature type="repeat" description="ARM" evidence="8">
    <location>
        <begin position="432"/>
        <end position="472"/>
    </location>
</feature>
<dbReference type="Proteomes" id="UP001190700">
    <property type="component" value="Unassembled WGS sequence"/>
</dbReference>
<keyword evidence="4" id="KW-0833">Ubl conjugation pathway</keyword>
<reference evidence="11 12" key="1">
    <citation type="journal article" date="2015" name="Genome Biol. Evol.">
        <title>Comparative Genomics of a Bacterivorous Green Alga Reveals Evolutionary Causalities and Consequences of Phago-Mixotrophic Mode of Nutrition.</title>
        <authorList>
            <person name="Burns J.A."/>
            <person name="Paasch A."/>
            <person name="Narechania A."/>
            <person name="Kim E."/>
        </authorList>
    </citation>
    <scope>NUCLEOTIDE SEQUENCE [LARGE SCALE GENOMIC DNA]</scope>
    <source>
        <strain evidence="11 12">PLY_AMNH</strain>
    </source>
</reference>
<evidence type="ECO:0000256" key="8">
    <source>
        <dbReference type="PROSITE-ProRule" id="PRU00259"/>
    </source>
</evidence>
<evidence type="ECO:0000256" key="3">
    <source>
        <dbReference type="ARBA" id="ARBA00022588"/>
    </source>
</evidence>
<feature type="domain" description="TIR" evidence="10">
    <location>
        <begin position="12"/>
        <end position="137"/>
    </location>
</feature>
<keyword evidence="5" id="KW-0391">Immunity</keyword>
<evidence type="ECO:0000259" key="9">
    <source>
        <dbReference type="Pfam" id="PF07647"/>
    </source>
</evidence>
<comment type="caution">
    <text evidence="11">The sequence shown here is derived from an EMBL/GenBank/DDBJ whole genome shotgun (WGS) entry which is preliminary data.</text>
</comment>
<feature type="repeat" description="ARM" evidence="8">
    <location>
        <begin position="308"/>
        <end position="350"/>
    </location>
</feature>
<dbReference type="AlphaFoldDB" id="A0AAE0FYJ9"/>